<gene>
    <name evidence="2" type="ordered locus">MTH_718</name>
</gene>
<dbReference type="GeneID" id="1470679"/>
<organism evidence="2 3">
    <name type="scientific">Methanothermobacter thermautotrophicus (strain ATCC 29096 / DSM 1053 / JCM 10044 / NBRC 100330 / Delta H)</name>
    <name type="common">Methanobacterium thermoautotrophicum</name>
    <dbReference type="NCBI Taxonomy" id="187420"/>
    <lineage>
        <taxon>Archaea</taxon>
        <taxon>Methanobacteriati</taxon>
        <taxon>Methanobacteriota</taxon>
        <taxon>Methanomada group</taxon>
        <taxon>Methanobacteria</taxon>
        <taxon>Methanobacteriales</taxon>
        <taxon>Methanobacteriaceae</taxon>
        <taxon>Methanothermobacter</taxon>
    </lineage>
</organism>
<dbReference type="Pfam" id="PF04894">
    <property type="entry name" value="Nre_N"/>
    <property type="match status" value="1"/>
</dbReference>
<dbReference type="PANTHER" id="PTHR38136:SF2">
    <property type="entry name" value="DNA REPAIR PROTEIN"/>
    <property type="match status" value="1"/>
</dbReference>
<sequence>MKSISIGEELEGATPPSVFIGSWNYPKVYAGPMIAPVQEEMEIFDSPERWIPERNIAAAWLINSLASFIMSPE</sequence>
<dbReference type="PIR" id="H69195">
    <property type="entry name" value="H69195"/>
</dbReference>
<evidence type="ECO:0000259" key="1">
    <source>
        <dbReference type="Pfam" id="PF04894"/>
    </source>
</evidence>
<dbReference type="PANTHER" id="PTHR38136">
    <property type="entry name" value="DNA REPAIR PROTEIN"/>
    <property type="match status" value="1"/>
</dbReference>
<dbReference type="EMBL" id="AE000666">
    <property type="protein sequence ID" value="AAB85223.1"/>
    <property type="molecule type" value="Genomic_DNA"/>
</dbReference>
<evidence type="ECO:0000313" key="2">
    <source>
        <dbReference type="EMBL" id="AAB85223.1"/>
    </source>
</evidence>
<protein>
    <recommendedName>
        <fullName evidence="1">Archaeal Nre N-terminal domain-containing protein</fullName>
    </recommendedName>
</protein>
<accession>O26814</accession>
<keyword evidence="3" id="KW-1185">Reference proteome</keyword>
<dbReference type="AlphaFoldDB" id="O26814"/>
<proteinExistence type="predicted"/>
<dbReference type="KEGG" id="mth:MTH_718"/>
<dbReference type="InterPro" id="IPR033167">
    <property type="entry name" value="Nre"/>
</dbReference>
<dbReference type="InParanoid" id="O26814"/>
<dbReference type="RefSeq" id="WP_010876357.1">
    <property type="nucleotide sequence ID" value="NC_000916.1"/>
</dbReference>
<evidence type="ECO:0000313" key="3">
    <source>
        <dbReference type="Proteomes" id="UP000005223"/>
    </source>
</evidence>
<reference evidence="2 3" key="1">
    <citation type="journal article" date="1997" name="J. Bacteriol.">
        <title>Complete genome sequence of Methanobacterium thermoautotrophicum deltaH: functional analysis and comparative genomics.</title>
        <authorList>
            <person name="Smith D.R."/>
            <person name="Doucette-Stamm L.A."/>
            <person name="Deloughery C."/>
            <person name="Lee H.-M."/>
            <person name="Dubois J."/>
            <person name="Aldredge T."/>
            <person name="Bashirzadeh R."/>
            <person name="Blakely D."/>
            <person name="Cook R."/>
            <person name="Gilbert K."/>
            <person name="Harrison D."/>
            <person name="Hoang L."/>
            <person name="Keagle P."/>
            <person name="Lumm W."/>
            <person name="Pothier B."/>
            <person name="Qiu D."/>
            <person name="Spadafora R."/>
            <person name="Vicare R."/>
            <person name="Wang Y."/>
            <person name="Wierzbowski J."/>
            <person name="Gibson R."/>
            <person name="Jiwani N."/>
            <person name="Caruso A."/>
            <person name="Bush D."/>
            <person name="Safer H."/>
            <person name="Patwell D."/>
            <person name="Prabhakar S."/>
            <person name="McDougall S."/>
            <person name="Shimer G."/>
            <person name="Goyal A."/>
            <person name="Pietrovski S."/>
            <person name="Church G.M."/>
            <person name="Daniels C.J."/>
            <person name="Mao J.-i."/>
            <person name="Rice P."/>
            <person name="Nolling J."/>
            <person name="Reeve J.N."/>
        </authorList>
    </citation>
    <scope>NUCLEOTIDE SEQUENCE [LARGE SCALE GENOMIC DNA]</scope>
    <source>
        <strain evidence="3">ATCC 29096 / DSM 1053 / JCM 10044 / NBRC 100330 / Delta H</strain>
    </source>
</reference>
<feature type="domain" description="Archaeal Nre N-terminal" evidence="1">
    <location>
        <begin position="6"/>
        <end position="56"/>
    </location>
</feature>
<dbReference type="HOGENOM" id="CLU_2695851_0_0_2"/>
<dbReference type="InterPro" id="IPR006978">
    <property type="entry name" value="Nre_N"/>
</dbReference>
<dbReference type="GO" id="GO:0006281">
    <property type="term" value="P:DNA repair"/>
    <property type="evidence" value="ECO:0007669"/>
    <property type="project" value="InterPro"/>
</dbReference>
<name>O26814_METTH</name>
<dbReference type="PaxDb" id="187420-MTH_718"/>
<dbReference type="EnsemblBacteria" id="AAB85223">
    <property type="protein sequence ID" value="AAB85223"/>
    <property type="gene ID" value="MTH_718"/>
</dbReference>
<dbReference type="Proteomes" id="UP000005223">
    <property type="component" value="Chromosome"/>
</dbReference>